<proteinExistence type="predicted"/>
<evidence type="ECO:0000313" key="2">
    <source>
        <dbReference type="EMBL" id="SBN03234.1"/>
    </source>
</evidence>
<keyword evidence="1" id="KW-0472">Membrane</keyword>
<accession>A0A1D3I2W9</accession>
<organism evidence="3">
    <name type="scientific">Neisseria gonorrhoeae</name>
    <dbReference type="NCBI Taxonomy" id="485"/>
    <lineage>
        <taxon>Bacteria</taxon>
        <taxon>Pseudomonadati</taxon>
        <taxon>Pseudomonadota</taxon>
        <taxon>Betaproteobacteria</taxon>
        <taxon>Neisseriales</taxon>
        <taxon>Neisseriaceae</taxon>
        <taxon>Neisseria</taxon>
    </lineage>
</organism>
<dbReference type="EMBL" id="UGRI01000001">
    <property type="protein sequence ID" value="SUA21868.1"/>
    <property type="molecule type" value="Genomic_DNA"/>
</dbReference>
<sequence length="93" mass="10795">MINVARMQTLAGNKMCLAQGMVERKPEFSRFFTHQFHLRNRKAGACLIRICTAYLCCHLLYARIGTIQTNILFRLHLFTQLLLTLTLENILLL</sequence>
<keyword evidence="1" id="KW-1133">Transmembrane helix</keyword>
<protein>
    <submittedName>
        <fullName evidence="3">Uncharacterized protein</fullName>
    </submittedName>
</protein>
<evidence type="ECO:0000313" key="3">
    <source>
        <dbReference type="EMBL" id="SUA21868.1"/>
    </source>
</evidence>
<feature type="transmembrane region" description="Helical" evidence="1">
    <location>
        <begin position="46"/>
        <end position="65"/>
    </location>
</feature>
<keyword evidence="1" id="KW-0812">Transmembrane</keyword>
<name>A0A1D3I2W9_NEIGO</name>
<reference evidence="3" key="2">
    <citation type="submission" date="2018-06" db="EMBL/GenBank/DDBJ databases">
        <authorList>
            <consortium name="Pathogen Informatics"/>
            <person name="Doyle S."/>
        </authorList>
    </citation>
    <scope>NUCLEOTIDE SEQUENCE [LARGE SCALE GENOMIC DNA]</scope>
    <source>
        <strain evidence="3">NCTC11421</strain>
    </source>
</reference>
<dbReference type="EMBL" id="FLKW01000008">
    <property type="protein sequence ID" value="SBN03234.1"/>
    <property type="molecule type" value="Genomic_DNA"/>
</dbReference>
<reference evidence="2" key="1">
    <citation type="submission" date="2016-05" db="EMBL/GenBank/DDBJ databases">
        <authorList>
            <consortium name="Pathogen Informatics"/>
        </authorList>
    </citation>
    <scope>NUCLEOTIDE SEQUENCE</scope>
    <source>
        <strain evidence="2">WHO F</strain>
    </source>
</reference>
<dbReference type="AlphaFoldDB" id="A0A1D3I2W9"/>
<gene>
    <name evidence="3" type="ORF">NCTC11421_01711</name>
    <name evidence="2" type="ORF">WHOF_00917</name>
</gene>
<evidence type="ECO:0000256" key="1">
    <source>
        <dbReference type="SAM" id="Phobius"/>
    </source>
</evidence>